<keyword evidence="1" id="KW-0805">Transcription regulation</keyword>
<reference evidence="7 8" key="1">
    <citation type="submission" date="2023-07" db="EMBL/GenBank/DDBJ databases">
        <title>Sorghum-associated microbial communities from plants grown in Nebraska, USA.</title>
        <authorList>
            <person name="Schachtman D."/>
        </authorList>
    </citation>
    <scope>NUCLEOTIDE SEQUENCE [LARGE SCALE GENOMIC DNA]</scope>
    <source>
        <strain evidence="7 8">DS2154</strain>
    </source>
</reference>
<dbReference type="Pfam" id="PF00196">
    <property type="entry name" value="GerE"/>
    <property type="match status" value="1"/>
</dbReference>
<dbReference type="CDD" id="cd06170">
    <property type="entry name" value="LuxR_C_like"/>
    <property type="match status" value="1"/>
</dbReference>
<proteinExistence type="predicted"/>
<dbReference type="PROSITE" id="PS50110">
    <property type="entry name" value="RESPONSE_REGULATORY"/>
    <property type="match status" value="1"/>
</dbReference>
<dbReference type="Gene3D" id="3.40.50.2300">
    <property type="match status" value="1"/>
</dbReference>
<feature type="domain" description="HTH luxR-type" evidence="5">
    <location>
        <begin position="142"/>
        <end position="207"/>
    </location>
</feature>
<dbReference type="Pfam" id="PF00072">
    <property type="entry name" value="Response_reg"/>
    <property type="match status" value="1"/>
</dbReference>
<evidence type="ECO:0000256" key="1">
    <source>
        <dbReference type="ARBA" id="ARBA00023015"/>
    </source>
</evidence>
<keyword evidence="2" id="KW-0238">DNA-binding</keyword>
<keyword evidence="4" id="KW-0597">Phosphoprotein</keyword>
<dbReference type="InterPro" id="IPR036388">
    <property type="entry name" value="WH-like_DNA-bd_sf"/>
</dbReference>
<comment type="caution">
    <text evidence="7">The sequence shown here is derived from an EMBL/GenBank/DDBJ whole genome shotgun (WGS) entry which is preliminary data.</text>
</comment>
<evidence type="ECO:0000259" key="6">
    <source>
        <dbReference type="PROSITE" id="PS50110"/>
    </source>
</evidence>
<feature type="domain" description="Response regulatory" evidence="6">
    <location>
        <begin position="5"/>
        <end position="119"/>
    </location>
</feature>
<keyword evidence="3" id="KW-0804">Transcription</keyword>
<gene>
    <name evidence="7" type="ORF">J2800_003790</name>
</gene>
<dbReference type="SMART" id="SM00421">
    <property type="entry name" value="HTH_LUXR"/>
    <property type="match status" value="1"/>
</dbReference>
<protein>
    <submittedName>
        <fullName evidence="7">Two-component system response regulator FixJ</fullName>
    </submittedName>
</protein>
<evidence type="ECO:0000256" key="3">
    <source>
        <dbReference type="ARBA" id="ARBA00023163"/>
    </source>
</evidence>
<dbReference type="PANTHER" id="PTHR44688:SF16">
    <property type="entry name" value="DNA-BINDING TRANSCRIPTIONAL ACTIVATOR DEVR_DOSR"/>
    <property type="match status" value="1"/>
</dbReference>
<accession>A0ABU1N3K5</accession>
<feature type="modified residue" description="4-aspartylphosphate" evidence="4">
    <location>
        <position position="54"/>
    </location>
</feature>
<name>A0ABU1N3K5_9CAUL</name>
<dbReference type="Proteomes" id="UP001262754">
    <property type="component" value="Unassembled WGS sequence"/>
</dbReference>
<dbReference type="SUPFAM" id="SSF52172">
    <property type="entry name" value="CheY-like"/>
    <property type="match status" value="1"/>
</dbReference>
<dbReference type="InterPro" id="IPR011006">
    <property type="entry name" value="CheY-like_superfamily"/>
</dbReference>
<dbReference type="EMBL" id="JAVDRL010000011">
    <property type="protein sequence ID" value="MDR6533029.1"/>
    <property type="molecule type" value="Genomic_DNA"/>
</dbReference>
<keyword evidence="8" id="KW-1185">Reference proteome</keyword>
<evidence type="ECO:0000313" key="8">
    <source>
        <dbReference type="Proteomes" id="UP001262754"/>
    </source>
</evidence>
<evidence type="ECO:0000259" key="5">
    <source>
        <dbReference type="PROSITE" id="PS50043"/>
    </source>
</evidence>
<dbReference type="NCBIfam" id="NF006900">
    <property type="entry name" value="PRK09390.1"/>
    <property type="match status" value="1"/>
</dbReference>
<dbReference type="Gene3D" id="1.10.10.10">
    <property type="entry name" value="Winged helix-like DNA-binding domain superfamily/Winged helix DNA-binding domain"/>
    <property type="match status" value="1"/>
</dbReference>
<dbReference type="SUPFAM" id="SSF46894">
    <property type="entry name" value="C-terminal effector domain of the bipartite response regulators"/>
    <property type="match status" value="1"/>
</dbReference>
<dbReference type="InterPro" id="IPR000792">
    <property type="entry name" value="Tscrpt_reg_LuxR_C"/>
</dbReference>
<organism evidence="7 8">
    <name type="scientific">Caulobacter rhizosphaerae</name>
    <dbReference type="NCBI Taxonomy" id="2010972"/>
    <lineage>
        <taxon>Bacteria</taxon>
        <taxon>Pseudomonadati</taxon>
        <taxon>Pseudomonadota</taxon>
        <taxon>Alphaproteobacteria</taxon>
        <taxon>Caulobacterales</taxon>
        <taxon>Caulobacteraceae</taxon>
        <taxon>Caulobacter</taxon>
    </lineage>
</organism>
<dbReference type="CDD" id="cd17537">
    <property type="entry name" value="REC_FixJ"/>
    <property type="match status" value="1"/>
</dbReference>
<sequence>MSEAVVHVVDDDESARESLAFLLEAADFEVVSHASALALLDALPLDGAGCVITDMRMPDMTGLELVRELGARGCRVPIIMITGHGDIPLAVEAMRAGVADFIEKPFGESRILDALNRALEAGPPPLAQNGAATAASDEAALVRQRLETLSERERQVLDGVVDGQPNKVIARELGISPRTVEIYRAKLMAKMHADNLAALVRMTLSIRRG</sequence>
<dbReference type="InterPro" id="IPR001789">
    <property type="entry name" value="Sig_transdc_resp-reg_receiver"/>
</dbReference>
<evidence type="ECO:0000256" key="2">
    <source>
        <dbReference type="ARBA" id="ARBA00023125"/>
    </source>
</evidence>
<evidence type="ECO:0000256" key="4">
    <source>
        <dbReference type="PROSITE-ProRule" id="PRU00169"/>
    </source>
</evidence>
<dbReference type="PRINTS" id="PR00038">
    <property type="entry name" value="HTHLUXR"/>
</dbReference>
<dbReference type="PROSITE" id="PS50043">
    <property type="entry name" value="HTH_LUXR_2"/>
    <property type="match status" value="1"/>
</dbReference>
<evidence type="ECO:0000313" key="7">
    <source>
        <dbReference type="EMBL" id="MDR6533029.1"/>
    </source>
</evidence>
<dbReference type="RefSeq" id="WP_310033747.1">
    <property type="nucleotide sequence ID" value="NZ_JAVDRL010000011.1"/>
</dbReference>
<dbReference type="SMART" id="SM00448">
    <property type="entry name" value="REC"/>
    <property type="match status" value="1"/>
</dbReference>
<dbReference type="PANTHER" id="PTHR44688">
    <property type="entry name" value="DNA-BINDING TRANSCRIPTIONAL ACTIVATOR DEVR_DOSR"/>
    <property type="match status" value="1"/>
</dbReference>
<dbReference type="InterPro" id="IPR016032">
    <property type="entry name" value="Sig_transdc_resp-reg_C-effctor"/>
</dbReference>